<feature type="transmembrane region" description="Helical" evidence="10">
    <location>
        <begin position="218"/>
        <end position="241"/>
    </location>
</feature>
<evidence type="ECO:0000313" key="12">
    <source>
        <dbReference type="EMBL" id="MCS0638609.1"/>
    </source>
</evidence>
<dbReference type="InterPro" id="IPR003594">
    <property type="entry name" value="HATPase_dom"/>
</dbReference>
<evidence type="ECO:0000313" key="13">
    <source>
        <dbReference type="Proteomes" id="UP001431313"/>
    </source>
</evidence>
<evidence type="ECO:0000256" key="10">
    <source>
        <dbReference type="SAM" id="Phobius"/>
    </source>
</evidence>
<evidence type="ECO:0000256" key="3">
    <source>
        <dbReference type="ARBA" id="ARBA00022553"/>
    </source>
</evidence>
<evidence type="ECO:0000256" key="5">
    <source>
        <dbReference type="ARBA" id="ARBA00022741"/>
    </source>
</evidence>
<dbReference type="EMBL" id="JANUGQ010000024">
    <property type="protein sequence ID" value="MCS0638609.1"/>
    <property type="molecule type" value="Genomic_DNA"/>
</dbReference>
<comment type="caution">
    <text evidence="12">The sequence shown here is derived from an EMBL/GenBank/DDBJ whole genome shotgun (WGS) entry which is preliminary data.</text>
</comment>
<keyword evidence="10" id="KW-1133">Transmembrane helix</keyword>
<feature type="transmembrane region" description="Helical" evidence="10">
    <location>
        <begin position="19"/>
        <end position="39"/>
    </location>
</feature>
<evidence type="ECO:0000256" key="6">
    <source>
        <dbReference type="ARBA" id="ARBA00022777"/>
    </source>
</evidence>
<dbReference type="Pfam" id="PF02518">
    <property type="entry name" value="HATPase_c"/>
    <property type="match status" value="1"/>
</dbReference>
<dbReference type="RefSeq" id="WP_258789909.1">
    <property type="nucleotide sequence ID" value="NZ_JANUGQ010000024.1"/>
</dbReference>
<gene>
    <name evidence="12" type="ORF">NX801_23720</name>
</gene>
<protein>
    <recommendedName>
        <fullName evidence="2">histidine kinase</fullName>
        <ecNumber evidence="2">2.7.13.3</ecNumber>
    </recommendedName>
</protein>
<reference evidence="12" key="1">
    <citation type="submission" date="2022-08" db="EMBL/GenBank/DDBJ databases">
        <authorList>
            <person name="Somphong A."/>
            <person name="Phongsopitanun W."/>
        </authorList>
    </citation>
    <scope>NUCLEOTIDE SEQUENCE</scope>
    <source>
        <strain evidence="12">LP05-1</strain>
    </source>
</reference>
<dbReference type="InterPro" id="IPR036890">
    <property type="entry name" value="HATPase_C_sf"/>
</dbReference>
<dbReference type="GO" id="GO:0016301">
    <property type="term" value="F:kinase activity"/>
    <property type="evidence" value="ECO:0007669"/>
    <property type="project" value="UniProtKB-KW"/>
</dbReference>
<dbReference type="PANTHER" id="PTHR24421">
    <property type="entry name" value="NITRATE/NITRITE SENSOR PROTEIN NARX-RELATED"/>
    <property type="match status" value="1"/>
</dbReference>
<dbReference type="InterPro" id="IPR011712">
    <property type="entry name" value="Sig_transdc_His_kin_sub3_dim/P"/>
</dbReference>
<dbReference type="PANTHER" id="PTHR24421:SF10">
    <property type="entry name" value="NITRATE_NITRITE SENSOR PROTEIN NARQ"/>
    <property type="match status" value="1"/>
</dbReference>
<keyword evidence="13" id="KW-1185">Reference proteome</keyword>
<keyword evidence="10" id="KW-0812">Transmembrane</keyword>
<keyword evidence="4" id="KW-0808">Transferase</keyword>
<proteinExistence type="predicted"/>
<feature type="domain" description="Histidine kinase" evidence="11">
    <location>
        <begin position="510"/>
        <end position="606"/>
    </location>
</feature>
<dbReference type="Gene3D" id="3.30.565.10">
    <property type="entry name" value="Histidine kinase-like ATPase, C-terminal domain"/>
    <property type="match status" value="1"/>
</dbReference>
<evidence type="ECO:0000256" key="7">
    <source>
        <dbReference type="ARBA" id="ARBA00022840"/>
    </source>
</evidence>
<organism evidence="12 13">
    <name type="scientific">Streptomyces pyxinae</name>
    <dbReference type="NCBI Taxonomy" id="2970734"/>
    <lineage>
        <taxon>Bacteria</taxon>
        <taxon>Bacillati</taxon>
        <taxon>Actinomycetota</taxon>
        <taxon>Actinomycetes</taxon>
        <taxon>Kitasatosporales</taxon>
        <taxon>Streptomycetaceae</taxon>
        <taxon>Streptomyces</taxon>
    </lineage>
</organism>
<dbReference type="Proteomes" id="UP001431313">
    <property type="component" value="Unassembled WGS sequence"/>
</dbReference>
<dbReference type="InterPro" id="IPR005467">
    <property type="entry name" value="His_kinase_dom"/>
</dbReference>
<evidence type="ECO:0000259" key="11">
    <source>
        <dbReference type="PROSITE" id="PS50109"/>
    </source>
</evidence>
<dbReference type="SMART" id="SM00387">
    <property type="entry name" value="HATPase_c"/>
    <property type="match status" value="1"/>
</dbReference>
<feature type="transmembrane region" description="Helical" evidence="10">
    <location>
        <begin position="97"/>
        <end position="120"/>
    </location>
</feature>
<evidence type="ECO:0000256" key="4">
    <source>
        <dbReference type="ARBA" id="ARBA00022679"/>
    </source>
</evidence>
<accession>A0ABT2CMG7</accession>
<keyword evidence="7" id="KW-0067">ATP-binding</keyword>
<evidence type="ECO:0000256" key="9">
    <source>
        <dbReference type="SAM" id="MobiDB-lite"/>
    </source>
</evidence>
<evidence type="ECO:0000256" key="8">
    <source>
        <dbReference type="ARBA" id="ARBA00023012"/>
    </source>
</evidence>
<evidence type="ECO:0000256" key="2">
    <source>
        <dbReference type="ARBA" id="ARBA00012438"/>
    </source>
</evidence>
<feature type="region of interest" description="Disordered" evidence="9">
    <location>
        <begin position="544"/>
        <end position="606"/>
    </location>
</feature>
<feature type="transmembrane region" description="Helical" evidence="10">
    <location>
        <begin position="132"/>
        <end position="151"/>
    </location>
</feature>
<keyword evidence="10" id="KW-0472">Membrane</keyword>
<dbReference type="PROSITE" id="PS50109">
    <property type="entry name" value="HIS_KIN"/>
    <property type="match status" value="1"/>
</dbReference>
<dbReference type="Pfam" id="PF07730">
    <property type="entry name" value="HisKA_3"/>
    <property type="match status" value="1"/>
</dbReference>
<name>A0ABT2CMG7_9ACTN</name>
<evidence type="ECO:0000256" key="1">
    <source>
        <dbReference type="ARBA" id="ARBA00000085"/>
    </source>
</evidence>
<feature type="transmembrane region" description="Helical" evidence="10">
    <location>
        <begin position="188"/>
        <end position="206"/>
    </location>
</feature>
<dbReference type="Gene3D" id="1.20.5.1930">
    <property type="match status" value="1"/>
</dbReference>
<keyword evidence="5" id="KW-0547">Nucleotide-binding</keyword>
<dbReference type="EC" id="2.7.13.3" evidence="2"/>
<sequence length="606" mass="63700">MGGGPTSGGRARRAPTPRLLIGLGTAALLAGACGSWGYARSGAGPGDLVRDLSVGWTYAAAGLVARYRRPANRTGDLLLAEGISWFLGNLQGFPVPWLFAVGAWGEALNMAVLAHLLLVFPDGRAGTAGERRLMVAGYALVAAGGFARVLLYDPAADRATSYLACPECGPNPLLLRRDPALFDALDLAYRWAGVVLTALVLVTMVRRWRRASPARRRVLLPAWVAVGIALAFVGWEVLYLLAPESPGAAGDLLTAASDLSQLAVPAAFLTGLLRMRLRRASVGDLLVAAGSEPTPHRLQEVLRQVLGDPSLRLGLPAGDGSVTDPEGRPLTGGARAVTRVDAGPGTGAVLEHDSAVGEDPALLAAAGAAVRFWLSDHRLRAELAGQARRTVPRRLLQAAYEERRRLERDLHDGAQTRLLYTLMTLRRLGTRLPGADDPELRRTVAEAEDSLRHALEELRDLARGIHPAVLTRAGLEPALASLAERSPVPVQVDAEPGRHPQLIETTAYFVVSEALANAVRHAAARRVAVRVRHGGRLLVVEVEDDGVGGAPAPPGPGEPAEPGDSGAAPGTGLRGLADRVAAVGGTLRVDSPPGAGTRIRAELPCE</sequence>
<keyword evidence="3" id="KW-0597">Phosphoprotein</keyword>
<feature type="compositionally biased region" description="Low complexity" evidence="9">
    <location>
        <begin position="560"/>
        <end position="570"/>
    </location>
</feature>
<keyword evidence="6 12" id="KW-0418">Kinase</keyword>
<keyword evidence="8" id="KW-0902">Two-component regulatory system</keyword>
<comment type="catalytic activity">
    <reaction evidence="1">
        <text>ATP + protein L-histidine = ADP + protein N-phospho-L-histidine.</text>
        <dbReference type="EC" id="2.7.13.3"/>
    </reaction>
</comment>
<dbReference type="SUPFAM" id="SSF55874">
    <property type="entry name" value="ATPase domain of HSP90 chaperone/DNA topoisomerase II/histidine kinase"/>
    <property type="match status" value="1"/>
</dbReference>
<dbReference type="InterPro" id="IPR050482">
    <property type="entry name" value="Sensor_HK_TwoCompSys"/>
</dbReference>